<feature type="region of interest" description="Disordered" evidence="1">
    <location>
        <begin position="27"/>
        <end position="48"/>
    </location>
</feature>
<proteinExistence type="predicted"/>
<accession>A0ABU8XE79</accession>
<comment type="caution">
    <text evidence="2">The sequence shown here is derived from an EMBL/GenBank/DDBJ whole genome shotgun (WGS) entry which is preliminary data.</text>
</comment>
<keyword evidence="3" id="KW-1185">Reference proteome</keyword>
<organism evidence="2 3">
    <name type="scientific">Variovorax robiniae</name>
    <dbReference type="NCBI Taxonomy" id="1836199"/>
    <lineage>
        <taxon>Bacteria</taxon>
        <taxon>Pseudomonadati</taxon>
        <taxon>Pseudomonadota</taxon>
        <taxon>Betaproteobacteria</taxon>
        <taxon>Burkholderiales</taxon>
        <taxon>Comamonadaceae</taxon>
        <taxon>Variovorax</taxon>
    </lineage>
</organism>
<reference evidence="2 3" key="1">
    <citation type="submission" date="2024-03" db="EMBL/GenBank/DDBJ databases">
        <title>Novel species of the genus Variovorax.</title>
        <authorList>
            <person name="Liu Q."/>
            <person name="Xin Y.-H."/>
        </authorList>
    </citation>
    <scope>NUCLEOTIDE SEQUENCE [LARGE SCALE GENOMIC DNA]</scope>
    <source>
        <strain evidence="2 3">KACC 18901</strain>
    </source>
</reference>
<dbReference type="EMBL" id="JBBKZS010000008">
    <property type="protein sequence ID" value="MEJ8856972.1"/>
    <property type="molecule type" value="Genomic_DNA"/>
</dbReference>
<evidence type="ECO:0008006" key="4">
    <source>
        <dbReference type="Google" id="ProtNLM"/>
    </source>
</evidence>
<evidence type="ECO:0000256" key="1">
    <source>
        <dbReference type="SAM" id="MobiDB-lite"/>
    </source>
</evidence>
<evidence type="ECO:0000313" key="2">
    <source>
        <dbReference type="EMBL" id="MEJ8856972.1"/>
    </source>
</evidence>
<gene>
    <name evidence="2" type="ORF">WKW79_20520</name>
</gene>
<evidence type="ECO:0000313" key="3">
    <source>
        <dbReference type="Proteomes" id="UP001367030"/>
    </source>
</evidence>
<dbReference type="Proteomes" id="UP001367030">
    <property type="component" value="Unassembled WGS sequence"/>
</dbReference>
<dbReference type="RefSeq" id="WP_340337041.1">
    <property type="nucleotide sequence ID" value="NZ_JBBKZS010000008.1"/>
</dbReference>
<name>A0ABU8XE79_9BURK</name>
<protein>
    <recommendedName>
        <fullName evidence="4">ABC transporter ATP-binding protein</fullName>
    </recommendedName>
</protein>
<sequence>MQDQSYPIPGMPYRLDWNAFHPHNVAHREASRRKAQDRAHDRRVKREAERAARRAADAVAMASPEMVARKAAALAGAERLMALMQAGAL</sequence>